<evidence type="ECO:0000256" key="1">
    <source>
        <dbReference type="ARBA" id="ARBA00004141"/>
    </source>
</evidence>
<dbReference type="Proteomes" id="UP000245921">
    <property type="component" value="Unassembled WGS sequence"/>
</dbReference>
<comment type="caution">
    <text evidence="8">The sequence shown here is derived from an EMBL/GenBank/DDBJ whole genome shotgun (WGS) entry which is preliminary data.</text>
</comment>
<proteinExistence type="predicted"/>
<evidence type="ECO:0000313" key="9">
    <source>
        <dbReference type="Proteomes" id="UP000245921"/>
    </source>
</evidence>
<dbReference type="Pfam" id="PF00892">
    <property type="entry name" value="EamA"/>
    <property type="match status" value="2"/>
</dbReference>
<reference evidence="8 9" key="1">
    <citation type="submission" date="2018-05" db="EMBL/GenBank/DDBJ databases">
        <title>Genomic Encyclopedia of Type Strains, Phase IV (KMG-IV): sequencing the most valuable type-strain genomes for metagenomic binning, comparative biology and taxonomic classification.</title>
        <authorList>
            <person name="Goeker M."/>
        </authorList>
    </citation>
    <scope>NUCLEOTIDE SEQUENCE [LARGE SCALE GENOMIC DNA]</scope>
    <source>
        <strain evidence="8 9">DSM 24906</strain>
    </source>
</reference>
<dbReference type="AlphaFoldDB" id="A0AA45HJ86"/>
<feature type="domain" description="EamA" evidence="7">
    <location>
        <begin position="6"/>
        <end position="137"/>
    </location>
</feature>
<protein>
    <submittedName>
        <fullName evidence="8">EamA domain-containing membrane protein RarD</fullName>
    </submittedName>
</protein>
<gene>
    <name evidence="8" type="ORF">C7380_10496</name>
</gene>
<dbReference type="SUPFAM" id="SSF103481">
    <property type="entry name" value="Multidrug resistance efflux transporter EmrE"/>
    <property type="match status" value="2"/>
</dbReference>
<feature type="transmembrane region" description="Helical" evidence="5">
    <location>
        <begin position="201"/>
        <end position="224"/>
    </location>
</feature>
<feature type="chain" id="PRO_5041251293" evidence="6">
    <location>
        <begin position="20"/>
        <end position="286"/>
    </location>
</feature>
<evidence type="ECO:0000256" key="5">
    <source>
        <dbReference type="SAM" id="Phobius"/>
    </source>
</evidence>
<name>A0AA45HJ86_9BACT</name>
<keyword evidence="6" id="KW-0732">Signal</keyword>
<sequence length="286" mass="32197">MDNKKKAVLLMLLSSLAFAFMGAFVKLAGDLPTFQKTFFRNLIAVIITGFIIYRKKENFFGKRENLKFLIIRSALGTLGMISFFYSLDHLLLADASMINKLNPFFVSIFAYFLLKENFSKIQIPTLIIAFLGALMIIKPQFNFDILPAIIGLFGAIFSAGAYTTVRYLGNKESFYTIVFFFSFFSSITTLPVMIIQYKPMTLFQILIMLLVGISAVIGQFTLTISYKLAPAGEISILNYTNVLFSGIIGYFMFDSIPDILSLGGYSLIIIAALIIYFHTNKKNKKI</sequence>
<keyword evidence="9" id="KW-1185">Reference proteome</keyword>
<evidence type="ECO:0000313" key="8">
    <source>
        <dbReference type="EMBL" id="PWJ95681.1"/>
    </source>
</evidence>
<organism evidence="8 9">
    <name type="scientific">Oceanotoga teriensis</name>
    <dbReference type="NCBI Taxonomy" id="515440"/>
    <lineage>
        <taxon>Bacteria</taxon>
        <taxon>Thermotogati</taxon>
        <taxon>Thermotogota</taxon>
        <taxon>Thermotogae</taxon>
        <taxon>Petrotogales</taxon>
        <taxon>Petrotogaceae</taxon>
        <taxon>Oceanotoga</taxon>
    </lineage>
</organism>
<keyword evidence="3 5" id="KW-1133">Transmembrane helix</keyword>
<feature type="signal peptide" evidence="6">
    <location>
        <begin position="1"/>
        <end position="19"/>
    </location>
</feature>
<evidence type="ECO:0000259" key="7">
    <source>
        <dbReference type="Pfam" id="PF00892"/>
    </source>
</evidence>
<dbReference type="RefSeq" id="WP_109604212.1">
    <property type="nucleotide sequence ID" value="NZ_QGGI01000004.1"/>
</dbReference>
<dbReference type="GO" id="GO:0016020">
    <property type="term" value="C:membrane"/>
    <property type="evidence" value="ECO:0007669"/>
    <property type="project" value="UniProtKB-SubCell"/>
</dbReference>
<accession>A0AA45HJ86</accession>
<dbReference type="InterPro" id="IPR037185">
    <property type="entry name" value="EmrE-like"/>
</dbReference>
<feature type="transmembrane region" description="Helical" evidence="5">
    <location>
        <begin position="174"/>
        <end position="195"/>
    </location>
</feature>
<feature type="domain" description="EamA" evidence="7">
    <location>
        <begin position="148"/>
        <end position="276"/>
    </location>
</feature>
<feature type="transmembrane region" description="Helical" evidence="5">
    <location>
        <begin position="121"/>
        <end position="139"/>
    </location>
</feature>
<feature type="transmembrane region" description="Helical" evidence="5">
    <location>
        <begin position="236"/>
        <end position="253"/>
    </location>
</feature>
<evidence type="ECO:0000256" key="3">
    <source>
        <dbReference type="ARBA" id="ARBA00022989"/>
    </source>
</evidence>
<feature type="transmembrane region" description="Helical" evidence="5">
    <location>
        <begin position="38"/>
        <end position="54"/>
    </location>
</feature>
<dbReference type="InterPro" id="IPR000620">
    <property type="entry name" value="EamA_dom"/>
</dbReference>
<evidence type="ECO:0000256" key="4">
    <source>
        <dbReference type="ARBA" id="ARBA00023136"/>
    </source>
</evidence>
<feature type="transmembrane region" description="Helical" evidence="5">
    <location>
        <begin position="145"/>
        <end position="162"/>
    </location>
</feature>
<feature type="transmembrane region" description="Helical" evidence="5">
    <location>
        <begin position="259"/>
        <end position="277"/>
    </location>
</feature>
<keyword evidence="2 5" id="KW-0812">Transmembrane</keyword>
<feature type="transmembrane region" description="Helical" evidence="5">
    <location>
        <begin position="66"/>
        <end position="85"/>
    </location>
</feature>
<dbReference type="PANTHER" id="PTHR22911">
    <property type="entry name" value="ACYL-MALONYL CONDENSING ENZYME-RELATED"/>
    <property type="match status" value="1"/>
</dbReference>
<feature type="transmembrane region" description="Helical" evidence="5">
    <location>
        <begin position="97"/>
        <end position="114"/>
    </location>
</feature>
<evidence type="ECO:0000256" key="6">
    <source>
        <dbReference type="SAM" id="SignalP"/>
    </source>
</evidence>
<keyword evidence="4 5" id="KW-0472">Membrane</keyword>
<comment type="subcellular location">
    <subcellularLocation>
        <location evidence="1">Membrane</location>
        <topology evidence="1">Multi-pass membrane protein</topology>
    </subcellularLocation>
</comment>
<dbReference type="EMBL" id="QGGI01000004">
    <property type="protein sequence ID" value="PWJ95681.1"/>
    <property type="molecule type" value="Genomic_DNA"/>
</dbReference>
<dbReference type="PANTHER" id="PTHR22911:SF6">
    <property type="entry name" value="SOLUTE CARRIER FAMILY 35 MEMBER G1"/>
    <property type="match status" value="1"/>
</dbReference>
<evidence type="ECO:0000256" key="2">
    <source>
        <dbReference type="ARBA" id="ARBA00022692"/>
    </source>
</evidence>